<accession>A0A4Y7PU67</accession>
<dbReference type="Proteomes" id="UP000294933">
    <property type="component" value="Unassembled WGS sequence"/>
</dbReference>
<dbReference type="Gene3D" id="3.80.10.10">
    <property type="entry name" value="Ribonuclease Inhibitor"/>
    <property type="match status" value="1"/>
</dbReference>
<name>A0A4Y7PU67_9AGAM</name>
<protein>
    <submittedName>
        <fullName evidence="1">Uncharacterized protein</fullName>
    </submittedName>
</protein>
<proteinExistence type="predicted"/>
<organism evidence="1 2">
    <name type="scientific">Rickenella mellea</name>
    <dbReference type="NCBI Taxonomy" id="50990"/>
    <lineage>
        <taxon>Eukaryota</taxon>
        <taxon>Fungi</taxon>
        <taxon>Dikarya</taxon>
        <taxon>Basidiomycota</taxon>
        <taxon>Agaricomycotina</taxon>
        <taxon>Agaricomycetes</taxon>
        <taxon>Hymenochaetales</taxon>
        <taxon>Rickenellaceae</taxon>
        <taxon>Rickenella</taxon>
    </lineage>
</organism>
<evidence type="ECO:0000313" key="1">
    <source>
        <dbReference type="EMBL" id="TDL18954.1"/>
    </source>
</evidence>
<dbReference type="VEuPathDB" id="FungiDB:BD410DRAFT_830674"/>
<dbReference type="OrthoDB" id="3226575at2759"/>
<sequence length="489" mass="54519">MASALTRNAVDLPDDIFIMIFTTLKSHMPEHTWSASLTRKSSVWIYVTHVCRRWRQISLGCATLWAAVSSFQIHDQIRAYLGRSNGAPLDAFINLTGTKKFPATNSPSPNLSSIIILRELPRIRMLTVRINGSSHYEVDETLKPLFDQPTTLLQTLHLTTVIPCLKPISIFQRSHPALKSVQFVDCFMPWDCGIFQDLTILRILRPNRQPDLSQYHTLLSSCPNLQELSLMDAGPDLTHTSRLLSKPILALRYLRKLGILMDAYQCMAFFALLSLPTGVRFTIGCNRIPLNSPIIVIPKVLTAIPYPGDSFLSITVARNTLVVTQGLTPNTRSVMFDWALGDSNSAAVFHLIATYMTECDWAVASVININFRRCVYAGNMNMWIELLDVMPNAQNLNITVDSCSEHPENGLPEALASLRPSESGGATFAVPNLVRLALINFDFSDASGVYGACFQSRHEIFPLSNLVLQNCKKFDMGLLEKFVGEVTVI</sequence>
<dbReference type="AlphaFoldDB" id="A0A4Y7PU67"/>
<evidence type="ECO:0000313" key="2">
    <source>
        <dbReference type="Proteomes" id="UP000294933"/>
    </source>
</evidence>
<dbReference type="EMBL" id="ML170202">
    <property type="protein sequence ID" value="TDL18954.1"/>
    <property type="molecule type" value="Genomic_DNA"/>
</dbReference>
<dbReference type="InterPro" id="IPR032675">
    <property type="entry name" value="LRR_dom_sf"/>
</dbReference>
<reference evidence="1 2" key="1">
    <citation type="submission" date="2018-06" db="EMBL/GenBank/DDBJ databases">
        <title>A transcriptomic atlas of mushroom development highlights an independent origin of complex multicellularity.</title>
        <authorList>
            <consortium name="DOE Joint Genome Institute"/>
            <person name="Krizsan K."/>
            <person name="Almasi E."/>
            <person name="Merenyi Z."/>
            <person name="Sahu N."/>
            <person name="Viragh M."/>
            <person name="Koszo T."/>
            <person name="Mondo S."/>
            <person name="Kiss B."/>
            <person name="Balint B."/>
            <person name="Kues U."/>
            <person name="Barry K."/>
            <person name="Hegedus J.C."/>
            <person name="Henrissat B."/>
            <person name="Johnson J."/>
            <person name="Lipzen A."/>
            <person name="Ohm R."/>
            <person name="Nagy I."/>
            <person name="Pangilinan J."/>
            <person name="Yan J."/>
            <person name="Xiong Y."/>
            <person name="Grigoriev I.V."/>
            <person name="Hibbett D.S."/>
            <person name="Nagy L.G."/>
        </authorList>
    </citation>
    <scope>NUCLEOTIDE SEQUENCE [LARGE SCALE GENOMIC DNA]</scope>
    <source>
        <strain evidence="1 2">SZMC22713</strain>
    </source>
</reference>
<gene>
    <name evidence="1" type="ORF">BD410DRAFT_830674</name>
</gene>
<keyword evidence="2" id="KW-1185">Reference proteome</keyword>